<dbReference type="EMBL" id="BRZM01000004">
    <property type="protein sequence ID" value="GLD47952.1"/>
    <property type="molecule type" value="Genomic_DNA"/>
</dbReference>
<keyword evidence="3" id="KW-1185">Reference proteome</keyword>
<evidence type="ECO:0000256" key="1">
    <source>
        <dbReference type="SAM" id="MobiDB-lite"/>
    </source>
</evidence>
<feature type="compositionally biased region" description="Basic and acidic residues" evidence="1">
    <location>
        <begin position="17"/>
        <end position="28"/>
    </location>
</feature>
<organism evidence="2 3">
    <name type="scientific">Lates japonicus</name>
    <name type="common">Japanese lates</name>
    <dbReference type="NCBI Taxonomy" id="270547"/>
    <lineage>
        <taxon>Eukaryota</taxon>
        <taxon>Metazoa</taxon>
        <taxon>Chordata</taxon>
        <taxon>Craniata</taxon>
        <taxon>Vertebrata</taxon>
        <taxon>Euteleostomi</taxon>
        <taxon>Actinopterygii</taxon>
        <taxon>Neopterygii</taxon>
        <taxon>Teleostei</taxon>
        <taxon>Neoteleostei</taxon>
        <taxon>Acanthomorphata</taxon>
        <taxon>Carangaria</taxon>
        <taxon>Carangaria incertae sedis</taxon>
        <taxon>Centropomidae</taxon>
        <taxon>Lates</taxon>
    </lineage>
</organism>
<accession>A0AAD3M5F6</accession>
<gene>
    <name evidence="2" type="ORF">AKAME5_000202000</name>
</gene>
<sequence>MQPVTANVVEDVRKGKQALVRREDEAKPAEPAASAETNERALHWKTLALVSQRRRRGGGEGGDLGGVVRLCAGGIEFGLRRQLDISEALLHFVLTAGVLTSNGTPGRTGLIYGTRSAAARNFNSPAHLDSWRPSRRQIIDQSAVIRLWPPEHWGMEHAEQEEPQCDPTLCPSVTPCCPTPSLAWAPLPLKPSVPEATSLDLYRAPAFSLETR</sequence>
<feature type="region of interest" description="Disordered" evidence="1">
    <location>
        <begin position="17"/>
        <end position="38"/>
    </location>
</feature>
<dbReference type="Proteomes" id="UP001279410">
    <property type="component" value="Unassembled WGS sequence"/>
</dbReference>
<evidence type="ECO:0000313" key="3">
    <source>
        <dbReference type="Proteomes" id="UP001279410"/>
    </source>
</evidence>
<proteinExistence type="predicted"/>
<protein>
    <submittedName>
        <fullName evidence="2">Uncharacterized protein</fullName>
    </submittedName>
</protein>
<name>A0AAD3M5F6_LATJO</name>
<evidence type="ECO:0000313" key="2">
    <source>
        <dbReference type="EMBL" id="GLD47952.1"/>
    </source>
</evidence>
<dbReference type="AlphaFoldDB" id="A0AAD3M5F6"/>
<comment type="caution">
    <text evidence="2">The sequence shown here is derived from an EMBL/GenBank/DDBJ whole genome shotgun (WGS) entry which is preliminary data.</text>
</comment>
<reference evidence="2" key="1">
    <citation type="submission" date="2022-08" db="EMBL/GenBank/DDBJ databases">
        <title>Genome sequencing of akame (Lates japonicus).</title>
        <authorList>
            <person name="Hashiguchi Y."/>
            <person name="Takahashi H."/>
        </authorList>
    </citation>
    <scope>NUCLEOTIDE SEQUENCE</scope>
    <source>
        <strain evidence="2">Kochi</strain>
    </source>
</reference>